<evidence type="ECO:0000259" key="6">
    <source>
        <dbReference type="Pfam" id="PF00361"/>
    </source>
</evidence>
<dbReference type="InterPro" id="IPR001750">
    <property type="entry name" value="ND/Mrp_TM"/>
</dbReference>
<dbReference type="HOGENOM" id="CLU_501194_0_0_2"/>
<keyword evidence="3 5" id="KW-1133">Transmembrane helix</keyword>
<evidence type="ECO:0000256" key="1">
    <source>
        <dbReference type="ARBA" id="ARBA00004141"/>
    </source>
</evidence>
<dbReference type="GeneID" id="4909365"/>
<organism evidence="7 8">
    <name type="scientific">Pyrobaculum calidifontis (strain DSM 21063 / JCM 11548 / VA1)</name>
    <dbReference type="NCBI Taxonomy" id="410359"/>
    <lineage>
        <taxon>Archaea</taxon>
        <taxon>Thermoproteota</taxon>
        <taxon>Thermoprotei</taxon>
        <taxon>Thermoproteales</taxon>
        <taxon>Thermoproteaceae</taxon>
        <taxon>Pyrobaculum</taxon>
    </lineage>
</organism>
<dbReference type="EMBL" id="CP000561">
    <property type="protein sequence ID" value="ABO09469.1"/>
    <property type="molecule type" value="Genomic_DNA"/>
</dbReference>
<keyword evidence="4 5" id="KW-0472">Membrane</keyword>
<reference evidence="7" key="1">
    <citation type="submission" date="2007-02" db="EMBL/GenBank/DDBJ databases">
        <title>Complete sequence of Pyrobaculum calidifontis JCM 11548.</title>
        <authorList>
            <consortium name="US DOE Joint Genome Institute"/>
            <person name="Copeland A."/>
            <person name="Lucas S."/>
            <person name="Lapidus A."/>
            <person name="Barry K."/>
            <person name="Glavina del Rio T."/>
            <person name="Dalin E."/>
            <person name="Tice H."/>
            <person name="Pitluck S."/>
            <person name="Chain P."/>
            <person name="Malfatti S."/>
            <person name="Shin M."/>
            <person name="Vergez L."/>
            <person name="Schmutz J."/>
            <person name="Larimer F."/>
            <person name="Land M."/>
            <person name="Hauser L."/>
            <person name="Kyrpides N."/>
            <person name="Mikhailova N."/>
            <person name="Cozen A.E."/>
            <person name="Fitz-Gibbon S.T."/>
            <person name="House C.H."/>
            <person name="Saltikov C."/>
            <person name="Lowe T.M."/>
            <person name="Richardson P."/>
        </authorList>
    </citation>
    <scope>NUCLEOTIDE SEQUENCE [LARGE SCALE GENOMIC DNA]</scope>
    <source>
        <strain evidence="7">JCM 11548</strain>
    </source>
</reference>
<feature type="transmembrane region" description="Helical" evidence="5">
    <location>
        <begin position="521"/>
        <end position="542"/>
    </location>
</feature>
<dbReference type="PANTHER" id="PTHR42829:SF2">
    <property type="entry name" value="NADH-UBIQUINONE OXIDOREDUCTASE CHAIN 5"/>
    <property type="match status" value="1"/>
</dbReference>
<dbReference type="GO" id="GO:0008137">
    <property type="term" value="F:NADH dehydrogenase (ubiquinone) activity"/>
    <property type="evidence" value="ECO:0007669"/>
    <property type="project" value="InterPro"/>
</dbReference>
<feature type="transmembrane region" description="Helical" evidence="5">
    <location>
        <begin position="83"/>
        <end position="101"/>
    </location>
</feature>
<dbReference type="GO" id="GO:0016020">
    <property type="term" value="C:membrane"/>
    <property type="evidence" value="ECO:0007669"/>
    <property type="project" value="UniProtKB-SubCell"/>
</dbReference>
<feature type="transmembrane region" description="Helical" evidence="5">
    <location>
        <begin position="421"/>
        <end position="439"/>
    </location>
</feature>
<feature type="transmembrane region" description="Helical" evidence="5">
    <location>
        <begin position="252"/>
        <end position="273"/>
    </location>
</feature>
<keyword evidence="8" id="KW-1185">Reference proteome</keyword>
<dbReference type="Pfam" id="PF00361">
    <property type="entry name" value="Proton_antipo_M"/>
    <property type="match status" value="1"/>
</dbReference>
<dbReference type="KEGG" id="pcl:Pcal_2054"/>
<feature type="transmembrane region" description="Helical" evidence="5">
    <location>
        <begin position="54"/>
        <end position="76"/>
    </location>
</feature>
<name>A3MXV2_PYRCJ</name>
<feature type="transmembrane region" description="Helical" evidence="5">
    <location>
        <begin position="184"/>
        <end position="204"/>
    </location>
</feature>
<dbReference type="InterPro" id="IPR003945">
    <property type="entry name" value="NU5C-like"/>
</dbReference>
<dbReference type="PANTHER" id="PTHR42829">
    <property type="entry name" value="NADH-UBIQUINONE OXIDOREDUCTASE CHAIN 5"/>
    <property type="match status" value="1"/>
</dbReference>
<evidence type="ECO:0000256" key="4">
    <source>
        <dbReference type="ARBA" id="ARBA00023136"/>
    </source>
</evidence>
<comment type="subcellular location">
    <subcellularLocation>
        <location evidence="1">Membrane</location>
        <topology evidence="1">Multi-pass membrane protein</topology>
    </subcellularLocation>
</comment>
<proteinExistence type="predicted"/>
<accession>A3MXV2</accession>
<dbReference type="eggNOG" id="arCOG01542">
    <property type="taxonomic scope" value="Archaea"/>
</dbReference>
<dbReference type="RefSeq" id="WP_011850727.1">
    <property type="nucleotide sequence ID" value="NC_009073.1"/>
</dbReference>
<protein>
    <submittedName>
        <fullName evidence="7">NADH/Ubiquinone/plastoquinone (Complex I)</fullName>
    </submittedName>
</protein>
<evidence type="ECO:0000313" key="7">
    <source>
        <dbReference type="EMBL" id="ABO09469.1"/>
    </source>
</evidence>
<gene>
    <name evidence="7" type="ordered locus">Pcal_2054</name>
</gene>
<dbReference type="AlphaFoldDB" id="A3MXV2"/>
<evidence type="ECO:0000256" key="2">
    <source>
        <dbReference type="ARBA" id="ARBA00022692"/>
    </source>
</evidence>
<dbReference type="STRING" id="410359.Pcal_2054"/>
<dbReference type="GO" id="GO:0003954">
    <property type="term" value="F:NADH dehydrogenase activity"/>
    <property type="evidence" value="ECO:0007669"/>
    <property type="project" value="TreeGrafter"/>
</dbReference>
<dbReference type="GO" id="GO:0042773">
    <property type="term" value="P:ATP synthesis coupled electron transport"/>
    <property type="evidence" value="ECO:0007669"/>
    <property type="project" value="InterPro"/>
</dbReference>
<dbReference type="GO" id="GO:0015990">
    <property type="term" value="P:electron transport coupled proton transport"/>
    <property type="evidence" value="ECO:0007669"/>
    <property type="project" value="TreeGrafter"/>
</dbReference>
<evidence type="ECO:0000313" key="8">
    <source>
        <dbReference type="Proteomes" id="UP000001431"/>
    </source>
</evidence>
<keyword evidence="2 5" id="KW-0812">Transmembrane</keyword>
<feature type="transmembrane region" description="Helical" evidence="5">
    <location>
        <begin position="368"/>
        <end position="386"/>
    </location>
</feature>
<feature type="transmembrane region" description="Helical" evidence="5">
    <location>
        <begin position="339"/>
        <end position="362"/>
    </location>
</feature>
<sequence>MVALELLLALPFIAAALDLLTRRGIFAVATSAAVAAALLLGSSPTTHLFRLDGHILGLLVFVSGIYAAISLYSIFYMRGNQRLGWFWAWMNLFYGSMLVFVSADHWILLAVGWGGLDIASWGLILTYRDEEDAGRVGLGERFWGLTWLWTPSASALRAILTVEVGSASLLASLGMAAAQYGGYISQWVALGDLAAALLLVAAFAKAAQLPFTDWLMTAMSAPTPVSALLHSSTMVKAGPILLLKFGSLMPTWAADVAFAVGITTALYGGLVALAQREPKVLLAASTASYLGLITAFSLKNPHEALWLIYAHGVAKATLFMAVGHAIHETHSRTPGAYPLAAKAAMALALLTLAGLTPLGALAKEHADVWVLAFSALTAGYVGKLLLRTGTEGTGLGPMALPYLGVASSAFLVPALPNPLWALALMGLALAYVPPPRVLYARLGLPLLYDLAAPRAFDAVKRAVAIGDRAVDLLIFKSIDAWNALVKLTATADRVVDLALHGALPTALAAASRQISKRNFDYWLYVAGTGIGVALVLALVVLWR</sequence>
<feature type="transmembrane region" description="Helical" evidence="5">
    <location>
        <begin position="107"/>
        <end position="127"/>
    </location>
</feature>
<feature type="transmembrane region" description="Helical" evidence="5">
    <location>
        <begin position="280"/>
        <end position="298"/>
    </location>
</feature>
<feature type="domain" description="NADH:quinone oxidoreductase/Mrp antiporter transmembrane" evidence="6">
    <location>
        <begin position="192"/>
        <end position="333"/>
    </location>
</feature>
<dbReference type="Proteomes" id="UP000001431">
    <property type="component" value="Chromosome"/>
</dbReference>
<evidence type="ECO:0000256" key="3">
    <source>
        <dbReference type="ARBA" id="ARBA00022989"/>
    </source>
</evidence>
<evidence type="ECO:0000256" key="5">
    <source>
        <dbReference type="SAM" id="Phobius"/>
    </source>
</evidence>
<dbReference type="OrthoDB" id="371891at2157"/>
<dbReference type="PRINTS" id="PR01434">
    <property type="entry name" value="NADHDHGNASE5"/>
</dbReference>